<comment type="catalytic activity">
    <reaction evidence="5">
        <text>Hydrolysis of terminal, non-reducing alpha-D-galactose residues in alpha-D-galactosides, including galactose oligosaccharides, galactomannans and galactolipids.</text>
        <dbReference type="EC" id="3.2.1.22"/>
    </reaction>
</comment>
<gene>
    <name evidence="8" type="ORF">GCM10009838_57760</name>
</gene>
<evidence type="ECO:0000256" key="1">
    <source>
        <dbReference type="ARBA" id="ARBA00009743"/>
    </source>
</evidence>
<proteinExistence type="inferred from homology"/>
<dbReference type="Pfam" id="PF17801">
    <property type="entry name" value="Melibiase_C"/>
    <property type="match status" value="1"/>
</dbReference>
<keyword evidence="5" id="KW-1015">Disulfide bond</keyword>
<dbReference type="InterPro" id="IPR013780">
    <property type="entry name" value="Glyco_hydro_b"/>
</dbReference>
<dbReference type="CDD" id="cd14792">
    <property type="entry name" value="GH27"/>
    <property type="match status" value="1"/>
</dbReference>
<dbReference type="InterPro" id="IPR002241">
    <property type="entry name" value="Glyco_hydro_27"/>
</dbReference>
<dbReference type="Proteomes" id="UP001499854">
    <property type="component" value="Unassembled WGS sequence"/>
</dbReference>
<keyword evidence="3 5" id="KW-0378">Hydrolase</keyword>
<dbReference type="SUPFAM" id="SSF51445">
    <property type="entry name" value="(Trans)glycosidases"/>
    <property type="match status" value="1"/>
</dbReference>
<evidence type="ECO:0000259" key="7">
    <source>
        <dbReference type="Pfam" id="PF17801"/>
    </source>
</evidence>
<feature type="chain" id="PRO_5046104884" description="Alpha-galactosidase" evidence="6">
    <location>
        <begin position="17"/>
        <end position="626"/>
    </location>
</feature>
<keyword evidence="9" id="KW-1185">Reference proteome</keyword>
<dbReference type="InterPro" id="IPR017853">
    <property type="entry name" value="GH"/>
</dbReference>
<dbReference type="EMBL" id="BAAAQM010000038">
    <property type="protein sequence ID" value="GAA1987430.1"/>
    <property type="molecule type" value="Genomic_DNA"/>
</dbReference>
<dbReference type="RefSeq" id="WP_344660284.1">
    <property type="nucleotide sequence ID" value="NZ_BAAAQM010000038.1"/>
</dbReference>
<feature type="domain" description="Alpha galactosidase C-terminal" evidence="7">
    <location>
        <begin position="364"/>
        <end position="436"/>
    </location>
</feature>
<feature type="signal peptide" evidence="6">
    <location>
        <begin position="1"/>
        <end position="16"/>
    </location>
</feature>
<sequence length="626" mass="64674">MSLAMAAVAAGGVLWAAGVPTAGAVSAPGNIADHTLQGVPTMIIRPGSWRQTNDTLVRQDADAAASDGLAKAGWNTIAVDDDWMVQANCEDWGSTTVLPDCSGGRDANGDLIASPSKYPQGIKATIDYVHSKGLRFGIYEDGGTKTCDGGSGSWGHFTQDMNYFASLGVDYIKMDYCYNYDNTSNGWPLNTQNDADQAVTAYQDAATAIAAANDSYGTHMVLNESAPAYFNWDDASTGSALFKEVMAGAGLSAQEWRMAADSGGGNWSSMLTVAAQGVASAQFARAGHFNDLDQLTIGQSSMTETQQQAEFSLWAVLAAPLNIKVTGTSGFTTQVVADAGNADVIAVDQDRLGVQGRLISTTATADVYAKPLAGGDIAVLLLNKSTSAQTVSTTGSAVGTSSTDFTLKDLWSKTVTAGSGTISADVPATSAVLYRLHPNQSGHFATWRTALNATSISDDDAATEGCFDRVCDSFSADALAAGGATAGGKVTVNGQSFDWLDNGSGRFDSITAQGQTIDYFGSGTTLGFLGASSGGDVSGTITLHYSDGTSSTATFGFPNWLTANPTAFGDETAVTATHRDTPTGPANFGTDYVVSYAPVAISAGKSLVAITLPNQPALHIFSITKS</sequence>
<comment type="similarity">
    <text evidence="1 5">Belongs to the glycosyl hydrolase 27 family.</text>
</comment>
<organism evidence="8 9">
    <name type="scientific">Catenulispora subtropica</name>
    <dbReference type="NCBI Taxonomy" id="450798"/>
    <lineage>
        <taxon>Bacteria</taxon>
        <taxon>Bacillati</taxon>
        <taxon>Actinomycetota</taxon>
        <taxon>Actinomycetes</taxon>
        <taxon>Catenulisporales</taxon>
        <taxon>Catenulisporaceae</taxon>
        <taxon>Catenulispora</taxon>
    </lineage>
</organism>
<dbReference type="PANTHER" id="PTHR11452:SF75">
    <property type="entry name" value="ALPHA-GALACTOSIDASE MEL1"/>
    <property type="match status" value="1"/>
</dbReference>
<dbReference type="Gene3D" id="2.60.40.1180">
    <property type="entry name" value="Golgi alpha-mannosidase II"/>
    <property type="match status" value="1"/>
</dbReference>
<name>A0ABN2SK61_9ACTN</name>
<evidence type="ECO:0000256" key="6">
    <source>
        <dbReference type="SAM" id="SignalP"/>
    </source>
</evidence>
<evidence type="ECO:0000313" key="8">
    <source>
        <dbReference type="EMBL" id="GAA1987430.1"/>
    </source>
</evidence>
<dbReference type="PRINTS" id="PR00740">
    <property type="entry name" value="GLHYDRLASE27"/>
</dbReference>
<dbReference type="EC" id="3.2.1.22" evidence="5"/>
<dbReference type="Gene3D" id="3.20.20.70">
    <property type="entry name" value="Aldolase class I"/>
    <property type="match status" value="1"/>
</dbReference>
<accession>A0ABN2SK61</accession>
<comment type="caution">
    <text evidence="8">The sequence shown here is derived from an EMBL/GenBank/DDBJ whole genome shotgun (WGS) entry which is preliminary data.</text>
</comment>
<evidence type="ECO:0000313" key="9">
    <source>
        <dbReference type="Proteomes" id="UP001499854"/>
    </source>
</evidence>
<evidence type="ECO:0000256" key="4">
    <source>
        <dbReference type="ARBA" id="ARBA00023295"/>
    </source>
</evidence>
<evidence type="ECO:0000256" key="3">
    <source>
        <dbReference type="ARBA" id="ARBA00022801"/>
    </source>
</evidence>
<dbReference type="PANTHER" id="PTHR11452">
    <property type="entry name" value="ALPHA-GALACTOSIDASE/ALPHA-N-ACETYLGALACTOSAMINIDASE"/>
    <property type="match status" value="1"/>
</dbReference>
<keyword evidence="4 5" id="KW-0326">Glycosidase</keyword>
<dbReference type="SUPFAM" id="SSF51011">
    <property type="entry name" value="Glycosyl hydrolase domain"/>
    <property type="match status" value="1"/>
</dbReference>
<reference evidence="8 9" key="1">
    <citation type="journal article" date="2019" name="Int. J. Syst. Evol. Microbiol.">
        <title>The Global Catalogue of Microorganisms (GCM) 10K type strain sequencing project: providing services to taxonomists for standard genome sequencing and annotation.</title>
        <authorList>
            <consortium name="The Broad Institute Genomics Platform"/>
            <consortium name="The Broad Institute Genome Sequencing Center for Infectious Disease"/>
            <person name="Wu L."/>
            <person name="Ma J."/>
        </authorList>
    </citation>
    <scope>NUCLEOTIDE SEQUENCE [LARGE SCALE GENOMIC DNA]</scope>
    <source>
        <strain evidence="8 9">JCM 16013</strain>
    </source>
</reference>
<keyword evidence="2 6" id="KW-0732">Signal</keyword>
<dbReference type="InterPro" id="IPR041233">
    <property type="entry name" value="Melibiase_C"/>
</dbReference>
<evidence type="ECO:0000256" key="5">
    <source>
        <dbReference type="RuleBase" id="RU361168"/>
    </source>
</evidence>
<evidence type="ECO:0000256" key="2">
    <source>
        <dbReference type="ARBA" id="ARBA00022729"/>
    </source>
</evidence>
<dbReference type="Pfam" id="PF16499">
    <property type="entry name" value="Melibiase_2"/>
    <property type="match status" value="1"/>
</dbReference>
<protein>
    <recommendedName>
        <fullName evidence="5">Alpha-galactosidase</fullName>
        <ecNumber evidence="5">3.2.1.22</ecNumber>
    </recommendedName>
    <alternativeName>
        <fullName evidence="5">Melibiase</fullName>
    </alternativeName>
</protein>
<dbReference type="InterPro" id="IPR013785">
    <property type="entry name" value="Aldolase_TIM"/>
</dbReference>